<proteinExistence type="predicted"/>
<dbReference type="EMBL" id="LT549890">
    <property type="protein sequence ID" value="SAI84877.1"/>
    <property type="molecule type" value="Genomic_DNA"/>
</dbReference>
<organism evidence="1 2">
    <name type="scientific">Saccharolobus solfataricus</name>
    <name type="common">Sulfolobus solfataricus</name>
    <dbReference type="NCBI Taxonomy" id="2287"/>
    <lineage>
        <taxon>Archaea</taxon>
        <taxon>Thermoproteota</taxon>
        <taxon>Thermoprotei</taxon>
        <taxon>Sulfolobales</taxon>
        <taxon>Sulfolobaceae</taxon>
        <taxon>Saccharolobus</taxon>
    </lineage>
</organism>
<dbReference type="RefSeq" id="WP_063492772.1">
    <property type="nucleotide sequence ID" value="NZ_LT549890.1"/>
</dbReference>
<name>A0A157T0D2_SACSO</name>
<gene>
    <name evidence="1" type="ORF">SSOP1_1323</name>
</gene>
<protein>
    <submittedName>
        <fullName evidence="1">ORF2 in transposon ISC1316 partial</fullName>
    </submittedName>
</protein>
<dbReference type="PATRIC" id="fig|2287.9.peg.1347"/>
<evidence type="ECO:0000313" key="1">
    <source>
        <dbReference type="EMBL" id="SAI84877.1"/>
    </source>
</evidence>
<reference evidence="2" key="1">
    <citation type="submission" date="2016-04" db="EMBL/GenBank/DDBJ databases">
        <authorList>
            <person name="Shah S.A."/>
            <person name="Garrett R.A."/>
        </authorList>
    </citation>
    <scope>NUCLEOTIDE SEQUENCE [LARGE SCALE GENOMIC DNA]</scope>
    <source>
        <strain evidence="2">ATCC 35091 / DSM 1616 / JCM 8930 / NBRC 15331 / P1</strain>
    </source>
</reference>
<dbReference type="Proteomes" id="UP000076770">
    <property type="component" value="Chromosome i"/>
</dbReference>
<dbReference type="AlphaFoldDB" id="A0A157T0D2"/>
<evidence type="ECO:0000313" key="2">
    <source>
        <dbReference type="Proteomes" id="UP000076770"/>
    </source>
</evidence>
<sequence length="88" mass="10587">MEEIRPYYNTFSLPITKSGKSQIVPPPPWIYAIEMQWCFTNFTQNDTISMEEKNIRAELEKSAYFNTRSKKFSYLLKKLTENEFIYKE</sequence>
<dbReference type="GeneID" id="69055692"/>
<accession>A0A157T0D2</accession>